<evidence type="ECO:0000313" key="2">
    <source>
        <dbReference type="EMBL" id="GAX48085.1"/>
    </source>
</evidence>
<sequence>MAYHTYEFLKRRKNEPKWAVAYHKALMNRILSAIISIIIILLVILVYLYIDRNNVDVQYYFEICKEKISNIIENIKN</sequence>
<dbReference type="Proteomes" id="UP000218689">
    <property type="component" value="Unassembled WGS sequence"/>
</dbReference>
<organism evidence="2 3">
    <name type="scientific">Pseudolactococcus reticulitermitis</name>
    <dbReference type="NCBI Taxonomy" id="2025039"/>
    <lineage>
        <taxon>Bacteria</taxon>
        <taxon>Bacillati</taxon>
        <taxon>Bacillota</taxon>
        <taxon>Bacilli</taxon>
        <taxon>Lactobacillales</taxon>
        <taxon>Streptococcaceae</taxon>
        <taxon>Pseudolactococcus</taxon>
    </lineage>
</organism>
<gene>
    <name evidence="2" type="ORF">RsY01_1699</name>
</gene>
<reference evidence="3" key="1">
    <citation type="submission" date="2017-08" db="EMBL/GenBank/DDBJ databases">
        <title>Draft genome sequence of Lactococcus sp. strain Rs-Y01, isolated from the gut of the lower termite Reticulitermes speratus.</title>
        <authorList>
            <person name="Ohkuma M."/>
            <person name="Yuki M."/>
        </authorList>
    </citation>
    <scope>NUCLEOTIDE SEQUENCE [LARGE SCALE GENOMIC DNA]</scope>
    <source>
        <strain evidence="3">Rs-Y01</strain>
    </source>
</reference>
<evidence type="ECO:0000313" key="3">
    <source>
        <dbReference type="Proteomes" id="UP000218689"/>
    </source>
</evidence>
<comment type="caution">
    <text evidence="2">The sequence shown here is derived from an EMBL/GenBank/DDBJ whole genome shotgun (WGS) entry which is preliminary data.</text>
</comment>
<accession>A0A224XEN0</accession>
<dbReference type="EMBL" id="BEDT01000004">
    <property type="protein sequence ID" value="GAX48085.1"/>
    <property type="molecule type" value="Genomic_DNA"/>
</dbReference>
<keyword evidence="1" id="KW-0472">Membrane</keyword>
<proteinExistence type="predicted"/>
<keyword evidence="3" id="KW-1185">Reference proteome</keyword>
<protein>
    <submittedName>
        <fullName evidence="2">Uncharacterized protein</fullName>
    </submittedName>
</protein>
<dbReference type="RefSeq" id="WP_094785121.1">
    <property type="nucleotide sequence ID" value="NZ_BEDT01000004.1"/>
</dbReference>
<feature type="transmembrane region" description="Helical" evidence="1">
    <location>
        <begin position="30"/>
        <end position="50"/>
    </location>
</feature>
<dbReference type="AlphaFoldDB" id="A0A224XEN0"/>
<keyword evidence="1" id="KW-0812">Transmembrane</keyword>
<keyword evidence="1" id="KW-1133">Transmembrane helix</keyword>
<name>A0A224XEN0_9LACT</name>
<evidence type="ECO:0000256" key="1">
    <source>
        <dbReference type="SAM" id="Phobius"/>
    </source>
</evidence>